<dbReference type="Proteomes" id="UP001153636">
    <property type="component" value="Chromosome 3"/>
</dbReference>
<dbReference type="Pfam" id="PF05199">
    <property type="entry name" value="GMC_oxred_C"/>
    <property type="match status" value="1"/>
</dbReference>
<dbReference type="PROSITE" id="PS00624">
    <property type="entry name" value="GMC_OXRED_2"/>
    <property type="match status" value="1"/>
</dbReference>
<dbReference type="EMBL" id="OV651815">
    <property type="protein sequence ID" value="CAH1107829.1"/>
    <property type="molecule type" value="Genomic_DNA"/>
</dbReference>
<dbReference type="InterPro" id="IPR007867">
    <property type="entry name" value="GMC_OxRtase_C"/>
</dbReference>
<feature type="active site" description="Proton donor" evidence="2">
    <location>
        <position position="549"/>
    </location>
</feature>
<accession>A0A9P0CZM9</accession>
<keyword evidence="9" id="KW-1185">Reference proteome</keyword>
<keyword evidence="4" id="KW-0285">Flavoprotein</keyword>
<dbReference type="Pfam" id="PF00732">
    <property type="entry name" value="GMC_oxred_N"/>
    <property type="match status" value="1"/>
</dbReference>
<dbReference type="Gene3D" id="3.50.50.60">
    <property type="entry name" value="FAD/NAD(P)-binding domain"/>
    <property type="match status" value="1"/>
</dbReference>
<evidence type="ECO:0000256" key="4">
    <source>
        <dbReference type="RuleBase" id="RU003968"/>
    </source>
</evidence>
<reference evidence="8" key="1">
    <citation type="submission" date="2022-01" db="EMBL/GenBank/DDBJ databases">
        <authorList>
            <person name="King R."/>
        </authorList>
    </citation>
    <scope>NUCLEOTIDE SEQUENCE</scope>
</reference>
<evidence type="ECO:0000259" key="6">
    <source>
        <dbReference type="PROSITE" id="PS00623"/>
    </source>
</evidence>
<keyword evidence="5" id="KW-0732">Signal</keyword>
<feature type="chain" id="PRO_5040461868" description="Glucose-methanol-choline oxidoreductase N-terminal domain-containing protein" evidence="5">
    <location>
        <begin position="21"/>
        <end position="616"/>
    </location>
</feature>
<feature type="binding site" evidence="3">
    <location>
        <position position="583"/>
    </location>
    <ligand>
        <name>FAD</name>
        <dbReference type="ChEBI" id="CHEBI:57692"/>
    </ligand>
</feature>
<comment type="similarity">
    <text evidence="1 4">Belongs to the GMC oxidoreductase family.</text>
</comment>
<dbReference type="GO" id="GO:0050660">
    <property type="term" value="F:flavin adenine dinucleotide binding"/>
    <property type="evidence" value="ECO:0007669"/>
    <property type="project" value="InterPro"/>
</dbReference>
<dbReference type="SUPFAM" id="SSF54373">
    <property type="entry name" value="FAD-linked reductases, C-terminal domain"/>
    <property type="match status" value="1"/>
</dbReference>
<dbReference type="InterPro" id="IPR036188">
    <property type="entry name" value="FAD/NAD-bd_sf"/>
</dbReference>
<name>A0A9P0CZM9_9CUCU</name>
<dbReference type="PROSITE" id="PS00623">
    <property type="entry name" value="GMC_OXRED_1"/>
    <property type="match status" value="1"/>
</dbReference>
<evidence type="ECO:0000256" key="3">
    <source>
        <dbReference type="PIRSR" id="PIRSR000137-2"/>
    </source>
</evidence>
<sequence length="616" mass="69472">MRKLLIPLFILSIAVLQIKAFGMDDIIYLSMELWTKFYEWPFTSDPVILEEYDFIVIGSGSAGSAVTNRLTEIKDWKVLLLEAGKQPNELSDIPYYAAIYQLSPYNWGYNMEKQEGICNAMEDGICSWPRGKALGGTTTINYMIYTRGNPIDYQKWEELGNPGWSYDDVLPYFIKSEDCHLGNICQNGYHNTGGPLSTAYSYKSKISNPFIDGAVELGSKRADYNSRDYMGFSRMQSTQKNGRRHSAKAAFLDPIRSRSNLSILTQARVTKILIDPETKTAYGVEYYHKNKKVTVRATKEVILSAGTFNSPQLLMLSGIGPEDQLNKFGIPVIQNLPVGKTLYDHITPVSSMFILNQTTDNILQAFNPLSMTNWLLFGEGVYTSNSGIDNIGYIRTNVSDDVEGYPDIEILINSLGGMNFDGGLVSRTELRVRKDIYKEYFHPLVGVPSYNMLPMLLHPKSKGYMELRSADPFDTPKLYGNYYSDPEGHDMKTMIRGVRYGQRHAKTQAMQKLGAKEYDKPFPGCKDLEYDSDNYWECVLRSATVSVHHQISTCKMGPTTDPDAVVDNKLRVYGIEKLRVADGSIIPLPLSAHTNAPCIMIGEKLGDFLKEQWKKV</sequence>
<evidence type="ECO:0000313" key="9">
    <source>
        <dbReference type="Proteomes" id="UP001153636"/>
    </source>
</evidence>
<feature type="domain" description="Glucose-methanol-choline oxidoreductase N-terminal" evidence="6">
    <location>
        <begin position="131"/>
        <end position="154"/>
    </location>
</feature>
<dbReference type="SUPFAM" id="SSF51905">
    <property type="entry name" value="FAD/NAD(P)-binding domain"/>
    <property type="match status" value="1"/>
</dbReference>
<dbReference type="AlphaFoldDB" id="A0A9P0CZM9"/>
<feature type="signal peptide" evidence="5">
    <location>
        <begin position="1"/>
        <end position="20"/>
    </location>
</feature>
<protein>
    <recommendedName>
        <fullName evidence="6 7">Glucose-methanol-choline oxidoreductase N-terminal domain-containing protein</fullName>
    </recommendedName>
</protein>
<evidence type="ECO:0000256" key="5">
    <source>
        <dbReference type="SAM" id="SignalP"/>
    </source>
</evidence>
<feature type="binding site" evidence="3">
    <location>
        <position position="137"/>
    </location>
    <ligand>
        <name>FAD</name>
        <dbReference type="ChEBI" id="CHEBI:57692"/>
    </ligand>
</feature>
<dbReference type="PANTHER" id="PTHR11552:SF208">
    <property type="entry name" value="RE36204P-RELATED"/>
    <property type="match status" value="1"/>
</dbReference>
<dbReference type="OrthoDB" id="269227at2759"/>
<evidence type="ECO:0000256" key="1">
    <source>
        <dbReference type="ARBA" id="ARBA00010790"/>
    </source>
</evidence>
<evidence type="ECO:0000256" key="2">
    <source>
        <dbReference type="PIRSR" id="PIRSR000137-1"/>
    </source>
</evidence>
<feature type="binding site" evidence="3">
    <location>
        <position position="269"/>
    </location>
    <ligand>
        <name>FAD</name>
        <dbReference type="ChEBI" id="CHEBI:57692"/>
    </ligand>
</feature>
<dbReference type="InterPro" id="IPR012132">
    <property type="entry name" value="GMC_OxRdtase"/>
</dbReference>
<dbReference type="GO" id="GO:0016614">
    <property type="term" value="F:oxidoreductase activity, acting on CH-OH group of donors"/>
    <property type="evidence" value="ECO:0007669"/>
    <property type="project" value="InterPro"/>
</dbReference>
<gene>
    <name evidence="8" type="ORF">PSYICH_LOCUS9241</name>
</gene>
<organism evidence="8 9">
    <name type="scientific">Psylliodes chrysocephalus</name>
    <dbReference type="NCBI Taxonomy" id="3402493"/>
    <lineage>
        <taxon>Eukaryota</taxon>
        <taxon>Metazoa</taxon>
        <taxon>Ecdysozoa</taxon>
        <taxon>Arthropoda</taxon>
        <taxon>Hexapoda</taxon>
        <taxon>Insecta</taxon>
        <taxon>Pterygota</taxon>
        <taxon>Neoptera</taxon>
        <taxon>Endopterygota</taxon>
        <taxon>Coleoptera</taxon>
        <taxon>Polyphaga</taxon>
        <taxon>Cucujiformia</taxon>
        <taxon>Chrysomeloidea</taxon>
        <taxon>Chrysomelidae</taxon>
        <taxon>Galerucinae</taxon>
        <taxon>Alticini</taxon>
        <taxon>Psylliodes</taxon>
    </lineage>
</organism>
<dbReference type="Gene3D" id="3.30.560.10">
    <property type="entry name" value="Glucose Oxidase, domain 3"/>
    <property type="match status" value="1"/>
</dbReference>
<keyword evidence="3 4" id="KW-0274">FAD</keyword>
<dbReference type="PIRSF" id="PIRSF000137">
    <property type="entry name" value="Alcohol_oxidase"/>
    <property type="match status" value="1"/>
</dbReference>
<evidence type="ECO:0000313" key="8">
    <source>
        <dbReference type="EMBL" id="CAH1107829.1"/>
    </source>
</evidence>
<feature type="domain" description="Glucose-methanol-choline oxidoreductase N-terminal" evidence="7">
    <location>
        <begin position="306"/>
        <end position="320"/>
    </location>
</feature>
<proteinExistence type="inferred from homology"/>
<dbReference type="InterPro" id="IPR000172">
    <property type="entry name" value="GMC_OxRdtase_N"/>
</dbReference>
<dbReference type="PANTHER" id="PTHR11552">
    <property type="entry name" value="GLUCOSE-METHANOL-CHOLINE GMC OXIDOREDUCTASE"/>
    <property type="match status" value="1"/>
</dbReference>
<evidence type="ECO:0000259" key="7">
    <source>
        <dbReference type="PROSITE" id="PS00624"/>
    </source>
</evidence>
<feature type="active site" description="Proton acceptor" evidence="2">
    <location>
        <position position="593"/>
    </location>
</feature>
<comment type="cofactor">
    <cofactor evidence="3">
        <name>FAD</name>
        <dbReference type="ChEBI" id="CHEBI:57692"/>
    </cofactor>
</comment>